<sequence length="156" mass="17445">MGLMTEPVSENLIDRYLRARGRRYFRGQHDGEYFFLANAGPRRLHVHLEICRVHPDVFTLRVTPACFFPVADRARLTQFAKTWNRRNSAVSAIVHESSDPQRIGVIASKSQSIGGLVRFDDFAGFVDRTLAAAIDLFGALTPVPEAASMPLLRDAC</sequence>
<accession>A0A7I7NE18</accession>
<evidence type="ECO:0000313" key="1">
    <source>
        <dbReference type="EMBL" id="BBX94825.1"/>
    </source>
</evidence>
<evidence type="ECO:0008006" key="3">
    <source>
        <dbReference type="Google" id="ProtNLM"/>
    </source>
</evidence>
<dbReference type="EMBL" id="AP022581">
    <property type="protein sequence ID" value="BBX94825.1"/>
    <property type="molecule type" value="Genomic_DNA"/>
</dbReference>
<name>A0A7I7NE18_9MYCO</name>
<evidence type="ECO:0000313" key="2">
    <source>
        <dbReference type="Proteomes" id="UP000466396"/>
    </source>
</evidence>
<dbReference type="AlphaFoldDB" id="A0A7I7NE18"/>
<keyword evidence="2" id="KW-1185">Reference proteome</keyword>
<proteinExistence type="predicted"/>
<dbReference type="KEGG" id="mlj:MLAC_01190"/>
<organism evidence="1 2">
    <name type="scientific">Mycobacterium lacus</name>
    <dbReference type="NCBI Taxonomy" id="169765"/>
    <lineage>
        <taxon>Bacteria</taxon>
        <taxon>Bacillati</taxon>
        <taxon>Actinomycetota</taxon>
        <taxon>Actinomycetes</taxon>
        <taxon>Mycobacteriales</taxon>
        <taxon>Mycobacteriaceae</taxon>
        <taxon>Mycobacterium</taxon>
    </lineage>
</organism>
<gene>
    <name evidence="1" type="ORF">MLAC_01190</name>
</gene>
<protein>
    <recommendedName>
        <fullName evidence="3">YbjN domain-containing protein</fullName>
    </recommendedName>
</protein>
<reference evidence="1 2" key="1">
    <citation type="journal article" date="2019" name="Emerg. Microbes Infect.">
        <title>Comprehensive subspecies identification of 175 nontuberculous mycobacteria species based on 7547 genomic profiles.</title>
        <authorList>
            <person name="Matsumoto Y."/>
            <person name="Kinjo T."/>
            <person name="Motooka D."/>
            <person name="Nabeya D."/>
            <person name="Jung N."/>
            <person name="Uechi K."/>
            <person name="Horii T."/>
            <person name="Iida T."/>
            <person name="Fujita J."/>
            <person name="Nakamura S."/>
        </authorList>
    </citation>
    <scope>NUCLEOTIDE SEQUENCE [LARGE SCALE GENOMIC DNA]</scope>
    <source>
        <strain evidence="1 2">JCM 15657</strain>
    </source>
</reference>
<dbReference type="Proteomes" id="UP000466396">
    <property type="component" value="Chromosome"/>
</dbReference>